<proteinExistence type="predicted"/>
<organism evidence="1 2">
    <name type="scientific">Stichopus japonicus</name>
    <name type="common">Sea cucumber</name>
    <dbReference type="NCBI Taxonomy" id="307972"/>
    <lineage>
        <taxon>Eukaryota</taxon>
        <taxon>Metazoa</taxon>
        <taxon>Echinodermata</taxon>
        <taxon>Eleutherozoa</taxon>
        <taxon>Echinozoa</taxon>
        <taxon>Holothuroidea</taxon>
        <taxon>Aspidochirotacea</taxon>
        <taxon>Aspidochirotida</taxon>
        <taxon>Stichopodidae</taxon>
        <taxon>Apostichopus</taxon>
    </lineage>
</organism>
<dbReference type="SUPFAM" id="SSF51230">
    <property type="entry name" value="Single hybrid motif"/>
    <property type="match status" value="1"/>
</dbReference>
<dbReference type="GO" id="GO:0005634">
    <property type="term" value="C:nucleus"/>
    <property type="evidence" value="ECO:0007669"/>
    <property type="project" value="TreeGrafter"/>
</dbReference>
<name>A0A2G8KV41_STIJA</name>
<reference evidence="1 2" key="1">
    <citation type="journal article" date="2017" name="PLoS Biol.">
        <title>The sea cucumber genome provides insights into morphological evolution and visceral regeneration.</title>
        <authorList>
            <person name="Zhang X."/>
            <person name="Sun L."/>
            <person name="Yuan J."/>
            <person name="Sun Y."/>
            <person name="Gao Y."/>
            <person name="Zhang L."/>
            <person name="Li S."/>
            <person name="Dai H."/>
            <person name="Hamel J.F."/>
            <person name="Liu C."/>
            <person name="Yu Y."/>
            <person name="Liu S."/>
            <person name="Lin W."/>
            <person name="Guo K."/>
            <person name="Jin S."/>
            <person name="Xu P."/>
            <person name="Storey K.B."/>
            <person name="Huan P."/>
            <person name="Zhang T."/>
            <person name="Zhou Y."/>
            <person name="Zhang J."/>
            <person name="Lin C."/>
            <person name="Li X."/>
            <person name="Xing L."/>
            <person name="Huo D."/>
            <person name="Sun M."/>
            <person name="Wang L."/>
            <person name="Mercier A."/>
            <person name="Li F."/>
            <person name="Yang H."/>
            <person name="Xiang J."/>
        </authorList>
    </citation>
    <scope>NUCLEOTIDE SEQUENCE [LARGE SCALE GENOMIC DNA]</scope>
    <source>
        <strain evidence="1">Shaxun</strain>
        <tissue evidence="1">Muscle</tissue>
    </source>
</reference>
<comment type="caution">
    <text evidence="1">The sequence shown here is derived from an EMBL/GenBank/DDBJ whole genome shotgun (WGS) entry which is preliminary data.</text>
</comment>
<protein>
    <recommendedName>
        <fullName evidence="3">Actin-binding transcription modulator</fullName>
    </recommendedName>
</protein>
<dbReference type="PANTHER" id="PTHR13651">
    <property type="entry name" value="PROTEIN ABITRAM"/>
    <property type="match status" value="1"/>
</dbReference>
<gene>
    <name evidence="1" type="ORF">BSL78_11228</name>
</gene>
<dbReference type="STRING" id="307972.A0A2G8KV41"/>
<dbReference type="AlphaFoldDB" id="A0A2G8KV41"/>
<dbReference type="Proteomes" id="UP000230750">
    <property type="component" value="Unassembled WGS sequence"/>
</dbReference>
<sequence>TQDEGDDCNESEDYCILKHSNKVCVLMLASGHSLLKEQKDIIEVDFQITPTTNRMDNKVIGKSKRGAQWLTNVSPICLVRCSDGTQYTLKSCVPGKLLEVNQKLSKEPMLLARK</sequence>
<feature type="non-terminal residue" evidence="1">
    <location>
        <position position="114"/>
    </location>
</feature>
<keyword evidence="2" id="KW-1185">Reference proteome</keyword>
<feature type="non-terminal residue" evidence="1">
    <location>
        <position position="1"/>
    </location>
</feature>
<evidence type="ECO:0000313" key="1">
    <source>
        <dbReference type="EMBL" id="PIK51886.1"/>
    </source>
</evidence>
<evidence type="ECO:0008006" key="3">
    <source>
        <dbReference type="Google" id="ProtNLM"/>
    </source>
</evidence>
<dbReference type="OrthoDB" id="48130at2759"/>
<dbReference type="PANTHER" id="PTHR13651:SF0">
    <property type="entry name" value="PROTEIN ABITRAM"/>
    <property type="match status" value="1"/>
</dbReference>
<accession>A0A2G8KV41</accession>
<dbReference type="InterPro" id="IPR039169">
    <property type="entry name" value="Abitram"/>
</dbReference>
<evidence type="ECO:0000313" key="2">
    <source>
        <dbReference type="Proteomes" id="UP000230750"/>
    </source>
</evidence>
<dbReference type="EMBL" id="MRZV01000352">
    <property type="protein sequence ID" value="PIK51886.1"/>
    <property type="molecule type" value="Genomic_DNA"/>
</dbReference>
<dbReference type="InterPro" id="IPR011053">
    <property type="entry name" value="Single_hybrid_motif"/>
</dbReference>